<dbReference type="AlphaFoldDB" id="A0AAP2Z5Z5"/>
<dbReference type="PROSITE" id="PS50110">
    <property type="entry name" value="RESPONSE_REGULATORY"/>
    <property type="match status" value="1"/>
</dbReference>
<gene>
    <name evidence="9" type="ORF">OB919_05045</name>
</gene>
<keyword evidence="2" id="KW-0418">Kinase</keyword>
<dbReference type="GO" id="GO:0016301">
    <property type="term" value="F:kinase activity"/>
    <property type="evidence" value="ECO:0007669"/>
    <property type="project" value="UniProtKB-KW"/>
</dbReference>
<feature type="domain" description="PAC" evidence="8">
    <location>
        <begin position="445"/>
        <end position="497"/>
    </location>
</feature>
<dbReference type="InterPro" id="IPR001610">
    <property type="entry name" value="PAC"/>
</dbReference>
<evidence type="ECO:0000313" key="10">
    <source>
        <dbReference type="Proteomes" id="UP001321047"/>
    </source>
</evidence>
<evidence type="ECO:0000259" key="6">
    <source>
        <dbReference type="PROSITE" id="PS50110"/>
    </source>
</evidence>
<sequence>MGNPIRVLHVQTETEFAGRVSTSLEQAHETLTVETAGSVEEGLSAVSERDIHCVLSAADLSERNGLELCTEIHRKYQPVPFILYTKNGSKQLLRDAVSANVSECVPRHRLLEAPERITAVIEEAVVQSRQQREKQYLLDALESANEGISIVDDSGEFVYVNDAYADLFRDEPATMIGESWGQVYPEADIEEPHESILSTVEANGDWQGETTGLRADGTTFVAAKTITKTKDGYVCTVQDVSEAKQRKRRFEAIFNNTYTFVGLMEPDGTLIEANEAALSFGGLDREAVVERPLWETYWFRGNEATQRAARAAVQQARNGTMYRDEITVQGADREIIIDFSVRPVTNDEGEVTLLIPEGRNINERKQYLRQLETLVDNLPGIAYRGSNERGWPMEKVGGEVEALTGYTATELTSNRGLYGKELIHEADRDMVWETVQEALDRRESFELTYRIRAKDGETKWVWEKGQGIYSSAGEIEAIEGFITDITERKRITDELREERVFIDQAIDALEDVFYVFDRDGEIRRWNSKLSSVTGYSDDEIDEMAVADFVPTNEQERILSTFSETLETGSAVIESALCTADGDSIPYEFTGARLTDSEGTTDGLVGVGRDITERRRYEVMLKTLHERTREMTRADQTDTIAEIAVEATDDLLDLEQAVVFEFDGGNSLVPLAGPTPLDGTQSDRPVVDTNGSDLWEAFADGESRFLEETEGTVLQTLSIETALVLPVANHGVFVIGSADELSLDRTQREFAHLMKENLAAAFDHAKRERDLGRRDRQLRRQNESLEQLNRLNELIRDINQALIRSASRSQISERVCKGLSGADEYAFAWLCTRDTAGEGFEPVAWSGVDSEYIAHLEETVPGTPLADLIDRAFRSGDSVIAKQVLEQPEWEVYRRDALNQGFRAVAAIPIVKNGRTDGVIVIHAKADEIFDDEEVRVLEELGETIGYAFGNVERLHGLQTNEHTEIELAITDERLFTNRLAQELNATVEFVGTVDAESDAARVFLQIQEFDGDAITDQLSELEAVSESRQLFAEDGMHLYYLTIATPQLFSIVQGDGRIQSLESDGTTTTCTIALIQTVDVRSIIEHLQRAYSQTELVARREKEVPVGTRETFREQLLNELTEKQFEALQSAYYGGGYEWPRRSTNEELAATKDIAPSTFQYHLRAAERKILSMILSPS</sequence>
<dbReference type="InterPro" id="IPR007050">
    <property type="entry name" value="HTH_bacterioopsin"/>
</dbReference>
<comment type="caution">
    <text evidence="5">Lacks conserved residue(s) required for the propagation of feature annotation.</text>
</comment>
<dbReference type="PANTHER" id="PTHR44757:SF2">
    <property type="entry name" value="BIOFILM ARCHITECTURE MAINTENANCE PROTEIN MBAA"/>
    <property type="match status" value="1"/>
</dbReference>
<dbReference type="GO" id="GO:0000160">
    <property type="term" value="P:phosphorelay signal transduction system"/>
    <property type="evidence" value="ECO:0007669"/>
    <property type="project" value="InterPro"/>
</dbReference>
<dbReference type="PROSITE" id="PS50113">
    <property type="entry name" value="PAC"/>
    <property type="match status" value="2"/>
</dbReference>
<dbReference type="InterPro" id="IPR001789">
    <property type="entry name" value="Sig_transdc_resp-reg_receiver"/>
</dbReference>
<dbReference type="InterPro" id="IPR011006">
    <property type="entry name" value="CheY-like_superfamily"/>
</dbReference>
<dbReference type="InterPro" id="IPR013655">
    <property type="entry name" value="PAS_fold_3"/>
</dbReference>
<evidence type="ECO:0000256" key="4">
    <source>
        <dbReference type="ARBA" id="ARBA00023163"/>
    </source>
</evidence>
<keyword evidence="10" id="KW-1185">Reference proteome</keyword>
<feature type="domain" description="PAC" evidence="8">
    <location>
        <begin position="570"/>
        <end position="622"/>
    </location>
</feature>
<dbReference type="Pfam" id="PF00989">
    <property type="entry name" value="PAS"/>
    <property type="match status" value="1"/>
</dbReference>
<dbReference type="Gene3D" id="3.30.450.20">
    <property type="entry name" value="PAS domain"/>
    <property type="match status" value="4"/>
</dbReference>
<dbReference type="SMART" id="SM00086">
    <property type="entry name" value="PAC"/>
    <property type="match status" value="4"/>
</dbReference>
<dbReference type="InterPro" id="IPR013656">
    <property type="entry name" value="PAS_4"/>
</dbReference>
<dbReference type="InterPro" id="IPR013767">
    <property type="entry name" value="PAS_fold"/>
</dbReference>
<dbReference type="Pfam" id="PF15915">
    <property type="entry name" value="BAT"/>
    <property type="match status" value="1"/>
</dbReference>
<feature type="domain" description="PAS" evidence="7">
    <location>
        <begin position="498"/>
        <end position="568"/>
    </location>
</feature>
<keyword evidence="4" id="KW-0804">Transcription</keyword>
<feature type="domain" description="Response regulatory" evidence="6">
    <location>
        <begin position="6"/>
        <end position="122"/>
    </location>
</feature>
<dbReference type="RefSeq" id="WP_342807027.1">
    <property type="nucleotide sequence ID" value="NZ_JAOPJZ010000002.1"/>
</dbReference>
<evidence type="ECO:0000259" key="8">
    <source>
        <dbReference type="PROSITE" id="PS50113"/>
    </source>
</evidence>
<protein>
    <submittedName>
        <fullName evidence="9">PAS domain S-box protein</fullName>
    </submittedName>
</protein>
<comment type="caution">
    <text evidence="9">The sequence shown here is derived from an EMBL/GenBank/DDBJ whole genome shotgun (WGS) entry which is preliminary data.</text>
</comment>
<dbReference type="Pfam" id="PF08447">
    <property type="entry name" value="PAS_3"/>
    <property type="match status" value="1"/>
</dbReference>
<dbReference type="SUPFAM" id="SSF55785">
    <property type="entry name" value="PYP-like sensor domain (PAS domain)"/>
    <property type="match status" value="4"/>
</dbReference>
<feature type="domain" description="PAS" evidence="7">
    <location>
        <begin position="399"/>
        <end position="442"/>
    </location>
</feature>
<dbReference type="Pfam" id="PF13426">
    <property type="entry name" value="PAS_9"/>
    <property type="match status" value="1"/>
</dbReference>
<dbReference type="Pfam" id="PF00072">
    <property type="entry name" value="Response_reg"/>
    <property type="match status" value="1"/>
</dbReference>
<evidence type="ECO:0000256" key="3">
    <source>
        <dbReference type="ARBA" id="ARBA00023015"/>
    </source>
</evidence>
<accession>A0AAP2Z5Z5</accession>
<dbReference type="GO" id="GO:0006355">
    <property type="term" value="P:regulation of DNA-templated transcription"/>
    <property type="evidence" value="ECO:0007669"/>
    <property type="project" value="InterPro"/>
</dbReference>
<reference evidence="9 10" key="1">
    <citation type="submission" date="2022-09" db="EMBL/GenBank/DDBJ databases">
        <title>Enrichment on poylsaccharides allowed isolation of novel metabolic and taxonomic groups of Haloarchaea.</title>
        <authorList>
            <person name="Sorokin D.Y."/>
            <person name="Elcheninov A.G."/>
            <person name="Khizhniak T.V."/>
            <person name="Kolganova T.V."/>
            <person name="Kublanov I.V."/>
        </authorList>
    </citation>
    <scope>NUCLEOTIDE SEQUENCE [LARGE SCALE GENOMIC DNA]</scope>
    <source>
        <strain evidence="9 10">AArc-curdl1</strain>
    </source>
</reference>
<keyword evidence="1" id="KW-0808">Transferase</keyword>
<evidence type="ECO:0000256" key="5">
    <source>
        <dbReference type="PROSITE-ProRule" id="PRU00169"/>
    </source>
</evidence>
<evidence type="ECO:0000256" key="1">
    <source>
        <dbReference type="ARBA" id="ARBA00022679"/>
    </source>
</evidence>
<dbReference type="SUPFAM" id="SSF52172">
    <property type="entry name" value="CheY-like"/>
    <property type="match status" value="1"/>
</dbReference>
<name>A0AAP2Z5Z5_9EURY</name>
<dbReference type="Pfam" id="PF04967">
    <property type="entry name" value="HTH_10"/>
    <property type="match status" value="1"/>
</dbReference>
<dbReference type="CDD" id="cd00156">
    <property type="entry name" value="REC"/>
    <property type="match status" value="1"/>
</dbReference>
<dbReference type="InterPro" id="IPR052155">
    <property type="entry name" value="Biofilm_reg_signaling"/>
</dbReference>
<dbReference type="SUPFAM" id="SSF55781">
    <property type="entry name" value="GAF domain-like"/>
    <property type="match status" value="2"/>
</dbReference>
<dbReference type="PROSITE" id="PS50112">
    <property type="entry name" value="PAS"/>
    <property type="match status" value="3"/>
</dbReference>
<proteinExistence type="predicted"/>
<dbReference type="InterPro" id="IPR000014">
    <property type="entry name" value="PAS"/>
</dbReference>
<dbReference type="PANTHER" id="PTHR44757">
    <property type="entry name" value="DIGUANYLATE CYCLASE DGCP"/>
    <property type="match status" value="1"/>
</dbReference>
<dbReference type="InterPro" id="IPR031803">
    <property type="entry name" value="BAT_GAF/HTH-assoc"/>
</dbReference>
<dbReference type="Gene3D" id="3.30.450.40">
    <property type="match status" value="1"/>
</dbReference>
<dbReference type="SMART" id="SM00091">
    <property type="entry name" value="PAS"/>
    <property type="match status" value="4"/>
</dbReference>
<dbReference type="Pfam" id="PF08448">
    <property type="entry name" value="PAS_4"/>
    <property type="match status" value="1"/>
</dbReference>
<evidence type="ECO:0000313" key="9">
    <source>
        <dbReference type="EMBL" id="MCU4751352.1"/>
    </source>
</evidence>
<organism evidence="9 10">
    <name type="scientific">Natronosalvus hydrolyticus</name>
    <dbReference type="NCBI Taxonomy" id="2979988"/>
    <lineage>
        <taxon>Archaea</taxon>
        <taxon>Methanobacteriati</taxon>
        <taxon>Methanobacteriota</taxon>
        <taxon>Stenosarchaea group</taxon>
        <taxon>Halobacteria</taxon>
        <taxon>Halobacteriales</taxon>
        <taxon>Natrialbaceae</taxon>
        <taxon>Natronosalvus</taxon>
    </lineage>
</organism>
<dbReference type="SMART" id="SM00448">
    <property type="entry name" value="REC"/>
    <property type="match status" value="1"/>
</dbReference>
<dbReference type="EMBL" id="JAOPJZ010000002">
    <property type="protein sequence ID" value="MCU4751352.1"/>
    <property type="molecule type" value="Genomic_DNA"/>
</dbReference>
<evidence type="ECO:0000259" key="7">
    <source>
        <dbReference type="PROSITE" id="PS50112"/>
    </source>
</evidence>
<keyword evidence="3" id="KW-0805">Transcription regulation</keyword>
<evidence type="ECO:0000256" key="2">
    <source>
        <dbReference type="ARBA" id="ARBA00022777"/>
    </source>
</evidence>
<dbReference type="Gene3D" id="3.40.50.2300">
    <property type="match status" value="1"/>
</dbReference>
<dbReference type="Proteomes" id="UP001321047">
    <property type="component" value="Unassembled WGS sequence"/>
</dbReference>
<dbReference type="InterPro" id="IPR003018">
    <property type="entry name" value="GAF"/>
</dbReference>
<dbReference type="NCBIfam" id="TIGR00229">
    <property type="entry name" value="sensory_box"/>
    <property type="match status" value="4"/>
</dbReference>
<dbReference type="InterPro" id="IPR035965">
    <property type="entry name" value="PAS-like_dom_sf"/>
</dbReference>
<dbReference type="InterPro" id="IPR000700">
    <property type="entry name" value="PAS-assoc_C"/>
</dbReference>
<feature type="domain" description="PAS" evidence="7">
    <location>
        <begin position="133"/>
        <end position="203"/>
    </location>
</feature>
<dbReference type="CDD" id="cd00130">
    <property type="entry name" value="PAS"/>
    <property type="match status" value="4"/>
</dbReference>
<dbReference type="InterPro" id="IPR029016">
    <property type="entry name" value="GAF-like_dom_sf"/>
</dbReference>
<dbReference type="Pfam" id="PF13185">
    <property type="entry name" value="GAF_2"/>
    <property type="match status" value="1"/>
</dbReference>